<comment type="caution">
    <text evidence="2">The sequence shown here is derived from an EMBL/GenBank/DDBJ whole genome shotgun (WGS) entry which is preliminary data.</text>
</comment>
<dbReference type="Proteomes" id="UP000244073">
    <property type="component" value="Unassembled WGS sequence"/>
</dbReference>
<protein>
    <submittedName>
        <fullName evidence="2">Uncharacterized protein</fullName>
    </submittedName>
</protein>
<gene>
    <name evidence="2" type="ORF">P175DRAFT_0557533</name>
</gene>
<evidence type="ECO:0000313" key="2">
    <source>
        <dbReference type="EMBL" id="PTU20842.1"/>
    </source>
</evidence>
<reference evidence="2 3" key="1">
    <citation type="journal article" date="2018" name="Proc. Natl. Acad. Sci. U.S.A.">
        <title>Linking secondary metabolites to gene clusters through genome sequencing of six diverse Aspergillus species.</title>
        <authorList>
            <person name="Kaerboelling I."/>
            <person name="Vesth T.C."/>
            <person name="Frisvad J.C."/>
            <person name="Nybo J.L."/>
            <person name="Theobald S."/>
            <person name="Kuo A."/>
            <person name="Bowyer P."/>
            <person name="Matsuda Y."/>
            <person name="Mondo S."/>
            <person name="Lyhne E.K."/>
            <person name="Kogle M.E."/>
            <person name="Clum A."/>
            <person name="Lipzen A."/>
            <person name="Salamov A."/>
            <person name="Ngan C.Y."/>
            <person name="Daum C."/>
            <person name="Chiniquy J."/>
            <person name="Barry K."/>
            <person name="LaButti K."/>
            <person name="Haridas S."/>
            <person name="Simmons B.A."/>
            <person name="Magnuson J.K."/>
            <person name="Mortensen U.H."/>
            <person name="Larsen T.O."/>
            <person name="Grigoriev I.V."/>
            <person name="Baker S.E."/>
            <person name="Andersen M.R."/>
        </authorList>
    </citation>
    <scope>NUCLEOTIDE SEQUENCE [LARGE SCALE GENOMIC DNA]</scope>
    <source>
        <strain evidence="2 3">IBT 24754</strain>
    </source>
</reference>
<dbReference type="GeneID" id="63817662"/>
<name>A0A2T5LX29_9EURO</name>
<organism evidence="2 3">
    <name type="scientific">Aspergillus ochraceoroseus IBT 24754</name>
    <dbReference type="NCBI Taxonomy" id="1392256"/>
    <lineage>
        <taxon>Eukaryota</taxon>
        <taxon>Fungi</taxon>
        <taxon>Dikarya</taxon>
        <taxon>Ascomycota</taxon>
        <taxon>Pezizomycotina</taxon>
        <taxon>Eurotiomycetes</taxon>
        <taxon>Eurotiomycetidae</taxon>
        <taxon>Eurotiales</taxon>
        <taxon>Aspergillaceae</taxon>
        <taxon>Aspergillus</taxon>
        <taxon>Aspergillus subgen. Nidulantes</taxon>
    </lineage>
</organism>
<evidence type="ECO:0000256" key="1">
    <source>
        <dbReference type="SAM" id="MobiDB-lite"/>
    </source>
</evidence>
<evidence type="ECO:0000313" key="3">
    <source>
        <dbReference type="Proteomes" id="UP000244073"/>
    </source>
</evidence>
<sequence length="167" mass="19393">MAKTRHGRFPEYTNESLSPSSLDQFAPSRLAATSLRGYPCTGQITTHILFARLLAQGLLNVYSDLRQRLEIQGLSTGLKFNHRFSLMNAPPERRPATVLGRKTEWDLHCISQSEHEMFFMILELLRVGIMELPCYTILKPETIGRDAWVDLIQSWITDLWRDRFQLW</sequence>
<feature type="region of interest" description="Disordered" evidence="1">
    <location>
        <begin position="1"/>
        <end position="20"/>
    </location>
</feature>
<dbReference type="AlphaFoldDB" id="A0A2T5LX29"/>
<dbReference type="RefSeq" id="XP_040752234.1">
    <property type="nucleotide sequence ID" value="XM_040900778.1"/>
</dbReference>
<dbReference type="VEuPathDB" id="FungiDB:P175DRAFT_0557533"/>
<dbReference type="EMBL" id="MSFN02000004">
    <property type="protein sequence ID" value="PTU20842.1"/>
    <property type="molecule type" value="Genomic_DNA"/>
</dbReference>
<proteinExistence type="predicted"/>
<accession>A0A2T5LX29</accession>